<organism evidence="2 3">
    <name type="scientific">Lactobacillus colini</name>
    <dbReference type="NCBI Taxonomy" id="1819254"/>
    <lineage>
        <taxon>Bacteria</taxon>
        <taxon>Bacillati</taxon>
        <taxon>Bacillota</taxon>
        <taxon>Bacilli</taxon>
        <taxon>Lactobacillales</taxon>
        <taxon>Lactobacillaceae</taxon>
        <taxon>Lactobacillus</taxon>
    </lineage>
</organism>
<protein>
    <submittedName>
        <fullName evidence="2">PTS system galactitol-specific IIB component</fullName>
    </submittedName>
</protein>
<reference evidence="2 3" key="1">
    <citation type="submission" date="2021-03" db="EMBL/GenBank/DDBJ databases">
        <title>Genomic Encyclopedia of Type Strains, Phase IV (KMG-IV): sequencing the most valuable type-strain genomes for metagenomic binning, comparative biology and taxonomic classification.</title>
        <authorList>
            <person name="Goeker M."/>
        </authorList>
    </citation>
    <scope>NUCLEOTIDE SEQUENCE [LARGE SCALE GENOMIC DNA]</scope>
    <source>
        <strain evidence="2 3">DSM 101872</strain>
    </source>
</reference>
<accession>A0ABS4MDN1</accession>
<dbReference type="Gene3D" id="3.40.50.2300">
    <property type="match status" value="1"/>
</dbReference>
<evidence type="ECO:0000313" key="3">
    <source>
        <dbReference type="Proteomes" id="UP001519292"/>
    </source>
</evidence>
<gene>
    <name evidence="2" type="ORF">J2Z60_000615</name>
</gene>
<dbReference type="InterPro" id="IPR036095">
    <property type="entry name" value="PTS_EIIB-like_sf"/>
</dbReference>
<comment type="caution">
    <text evidence="2">The sequence shown here is derived from an EMBL/GenBank/DDBJ whole genome shotgun (WGS) entry which is preliminary data.</text>
</comment>
<evidence type="ECO:0000256" key="1">
    <source>
        <dbReference type="ARBA" id="ARBA00022679"/>
    </source>
</evidence>
<name>A0ABS4MDN1_9LACO</name>
<dbReference type="RefSeq" id="WP_209686190.1">
    <property type="nucleotide sequence ID" value="NZ_JAGGLU010000002.1"/>
</dbReference>
<sequence length="104" mass="11208">MEKEIHLLAACGAGENAATAIKLTVEKNLSSISQLVVVDTCKISEVNEKKLLNYDGYLTVGKVPFKTTTPVIEASGILYRVPSLAKPVLERVANLIESINSKHA</sequence>
<dbReference type="Proteomes" id="UP001519292">
    <property type="component" value="Unassembled WGS sequence"/>
</dbReference>
<dbReference type="EMBL" id="JAGGLU010000002">
    <property type="protein sequence ID" value="MBP2057451.1"/>
    <property type="molecule type" value="Genomic_DNA"/>
</dbReference>
<keyword evidence="1" id="KW-0808">Transferase</keyword>
<evidence type="ECO:0000313" key="2">
    <source>
        <dbReference type="EMBL" id="MBP2057451.1"/>
    </source>
</evidence>
<proteinExistence type="predicted"/>
<dbReference type="SUPFAM" id="SSF52794">
    <property type="entry name" value="PTS system IIB component-like"/>
    <property type="match status" value="1"/>
</dbReference>
<keyword evidence="3" id="KW-1185">Reference proteome</keyword>